<comment type="caution">
    <text evidence="1">The sequence shown here is derived from an EMBL/GenBank/DDBJ whole genome shotgun (WGS) entry which is preliminary data.</text>
</comment>
<accession>A0A9P4HE90</accession>
<dbReference type="OrthoDB" id="194443at2759"/>
<gene>
    <name evidence="1" type="ORF">EK21DRAFT_109338</name>
</gene>
<organism evidence="1 2">
    <name type="scientific">Setomelanomma holmii</name>
    <dbReference type="NCBI Taxonomy" id="210430"/>
    <lineage>
        <taxon>Eukaryota</taxon>
        <taxon>Fungi</taxon>
        <taxon>Dikarya</taxon>
        <taxon>Ascomycota</taxon>
        <taxon>Pezizomycotina</taxon>
        <taxon>Dothideomycetes</taxon>
        <taxon>Pleosporomycetidae</taxon>
        <taxon>Pleosporales</taxon>
        <taxon>Pleosporineae</taxon>
        <taxon>Phaeosphaeriaceae</taxon>
        <taxon>Setomelanomma</taxon>
    </lineage>
</organism>
<protein>
    <submittedName>
        <fullName evidence="1">Uncharacterized protein</fullName>
    </submittedName>
</protein>
<reference evidence="1" key="1">
    <citation type="journal article" date="2020" name="Stud. Mycol.">
        <title>101 Dothideomycetes genomes: a test case for predicting lifestyles and emergence of pathogens.</title>
        <authorList>
            <person name="Haridas S."/>
            <person name="Albert R."/>
            <person name="Binder M."/>
            <person name="Bloem J."/>
            <person name="Labutti K."/>
            <person name="Salamov A."/>
            <person name="Andreopoulos B."/>
            <person name="Baker S."/>
            <person name="Barry K."/>
            <person name="Bills G."/>
            <person name="Bluhm B."/>
            <person name="Cannon C."/>
            <person name="Castanera R."/>
            <person name="Culley D."/>
            <person name="Daum C."/>
            <person name="Ezra D."/>
            <person name="Gonzalez J."/>
            <person name="Henrissat B."/>
            <person name="Kuo A."/>
            <person name="Liang C."/>
            <person name="Lipzen A."/>
            <person name="Lutzoni F."/>
            <person name="Magnuson J."/>
            <person name="Mondo S."/>
            <person name="Nolan M."/>
            <person name="Ohm R."/>
            <person name="Pangilinan J."/>
            <person name="Park H.-J."/>
            <person name="Ramirez L."/>
            <person name="Alfaro M."/>
            <person name="Sun H."/>
            <person name="Tritt A."/>
            <person name="Yoshinaga Y."/>
            <person name="Zwiers L.-H."/>
            <person name="Turgeon B."/>
            <person name="Goodwin S."/>
            <person name="Spatafora J."/>
            <person name="Crous P."/>
            <person name="Grigoriev I."/>
        </authorList>
    </citation>
    <scope>NUCLEOTIDE SEQUENCE</scope>
    <source>
        <strain evidence="1">CBS 110217</strain>
    </source>
</reference>
<dbReference type="EMBL" id="ML978168">
    <property type="protein sequence ID" value="KAF2033205.1"/>
    <property type="molecule type" value="Genomic_DNA"/>
</dbReference>
<sequence length="122" mass="13935">MRGIPALSNCTIDMFHEPIAAAWFTSCYTLINFVHNNTLQESTLRKFVLDAEFLTRPLDNFQQQMAGTASVLKEVLLDIMRLYVQGGEKHKGIGRKVWTKVDRCQWQDHSGPGGKLRLEARK</sequence>
<dbReference type="AlphaFoldDB" id="A0A9P4HE90"/>
<proteinExistence type="predicted"/>
<evidence type="ECO:0000313" key="2">
    <source>
        <dbReference type="Proteomes" id="UP000799777"/>
    </source>
</evidence>
<keyword evidence="2" id="KW-1185">Reference proteome</keyword>
<name>A0A9P4HE90_9PLEO</name>
<dbReference type="Proteomes" id="UP000799777">
    <property type="component" value="Unassembled WGS sequence"/>
</dbReference>
<evidence type="ECO:0000313" key="1">
    <source>
        <dbReference type="EMBL" id="KAF2033205.1"/>
    </source>
</evidence>